<dbReference type="AlphaFoldDB" id="A0A177CAS3"/>
<proteinExistence type="predicted"/>
<feature type="region of interest" description="Disordered" evidence="1">
    <location>
        <begin position="418"/>
        <end position="442"/>
    </location>
</feature>
<name>A0A177CAS3_9PLEO</name>
<dbReference type="GeneID" id="28771212"/>
<dbReference type="Proteomes" id="UP000077069">
    <property type="component" value="Unassembled WGS sequence"/>
</dbReference>
<keyword evidence="3" id="KW-1185">Reference proteome</keyword>
<feature type="region of interest" description="Disordered" evidence="1">
    <location>
        <begin position="493"/>
        <end position="521"/>
    </location>
</feature>
<evidence type="ECO:0000256" key="1">
    <source>
        <dbReference type="SAM" id="MobiDB-lite"/>
    </source>
</evidence>
<evidence type="ECO:0000313" key="3">
    <source>
        <dbReference type="Proteomes" id="UP000077069"/>
    </source>
</evidence>
<gene>
    <name evidence="2" type="ORF">CC84DRAFT_869830</name>
</gene>
<feature type="region of interest" description="Disordered" evidence="1">
    <location>
        <begin position="659"/>
        <end position="721"/>
    </location>
</feature>
<protein>
    <submittedName>
        <fullName evidence="2">Uncharacterized protein</fullName>
    </submittedName>
</protein>
<organism evidence="2 3">
    <name type="scientific">Paraphaeosphaeria sporulosa</name>
    <dbReference type="NCBI Taxonomy" id="1460663"/>
    <lineage>
        <taxon>Eukaryota</taxon>
        <taxon>Fungi</taxon>
        <taxon>Dikarya</taxon>
        <taxon>Ascomycota</taxon>
        <taxon>Pezizomycotina</taxon>
        <taxon>Dothideomycetes</taxon>
        <taxon>Pleosporomycetidae</taxon>
        <taxon>Pleosporales</taxon>
        <taxon>Massarineae</taxon>
        <taxon>Didymosphaeriaceae</taxon>
        <taxon>Paraphaeosphaeria</taxon>
    </lineage>
</organism>
<feature type="compositionally biased region" description="Polar residues" evidence="1">
    <location>
        <begin position="672"/>
        <end position="690"/>
    </location>
</feature>
<dbReference type="InParanoid" id="A0A177CAS3"/>
<evidence type="ECO:0000313" key="2">
    <source>
        <dbReference type="EMBL" id="OAG03857.1"/>
    </source>
</evidence>
<dbReference type="STRING" id="1460663.A0A177CAS3"/>
<dbReference type="RefSeq" id="XP_018034222.1">
    <property type="nucleotide sequence ID" value="XM_018187726.1"/>
</dbReference>
<dbReference type="EMBL" id="KV441554">
    <property type="protein sequence ID" value="OAG03857.1"/>
    <property type="molecule type" value="Genomic_DNA"/>
</dbReference>
<dbReference type="OrthoDB" id="3786931at2759"/>
<sequence>MSGMSENLLEPCPQLSSSIGWPRQLSPQPRNVRDKALVDWYSLHNDCVYISVAIQCAEHHNAVPHFPPQYIAPVLAPDLHSDRNNSNYYKHLNTETTSEMTPRSAALTGLYFNSHSNSRGPRSSHFYMLSDQDMPLLARILEGSAVQEVQERIQSLPRHLRASGFHKAPSSATGKVQPGYLCDLHKKLKKGLCYELMSLIQHEIFRIGSFVYSVIMSGELDAWEEMRVRQLEPVPQMYVPGFTPREGAPVGHEPLVPGFVDQKGIFVPVWAYEPSQCPACMLSRIGADSKVLFALLAGTVARMGRRARGHRTNLKSRRVRFLKEWLEACVHGQRLRDDAFDLGGRMRDIKRQQRRRAHEKRVLVERAREMQAREAYDIRVGMSDHRGMNSSHRPVSRTAAVTTGYRKSIVNMDISEPYSPQRRHRGANGWDRPVSHTSADATGPRECVVGVDISESYAPQYQQASSHPIHNVNPPTDQTPAIGVDAFRPGSWRLRNNIPSSKEKAISGEDARGADRSSAGTVPVGVDILEPLIPAPRPPSNYMPPHCEPDVDERALPATIQSMTSPAVDTLVRDRSRRSGIVFASSTSYERYPSIASSFASNVSLNDLRAPSANPNLVPSPLRIPSRRLPPFPERSPARVLQPHPLSIYGTVSGSGTATAGRYADVSPPSTPNSESTGHAQSQYDVSLPSSPELDGFDTFPPGTPVMHSRPVTPWSGLYGS</sequence>
<reference evidence="2 3" key="1">
    <citation type="submission" date="2016-05" db="EMBL/GenBank/DDBJ databases">
        <title>Comparative analysis of secretome profiles of manganese(II)-oxidizing ascomycete fungi.</title>
        <authorList>
            <consortium name="DOE Joint Genome Institute"/>
            <person name="Zeiner C.A."/>
            <person name="Purvine S.O."/>
            <person name="Zink E.M."/>
            <person name="Wu S."/>
            <person name="Pasa-Tolic L."/>
            <person name="Chaput D.L."/>
            <person name="Haridas S."/>
            <person name="Grigoriev I.V."/>
            <person name="Santelli C.M."/>
            <person name="Hansel C.M."/>
        </authorList>
    </citation>
    <scope>NUCLEOTIDE SEQUENCE [LARGE SCALE GENOMIC DNA]</scope>
    <source>
        <strain evidence="2 3">AP3s5-JAC2a</strain>
    </source>
</reference>
<accession>A0A177CAS3</accession>
<feature type="compositionally biased region" description="Basic and acidic residues" evidence="1">
    <location>
        <begin position="501"/>
        <end position="515"/>
    </location>
</feature>